<dbReference type="Proteomes" id="UP000236319">
    <property type="component" value="Unassembled WGS sequence"/>
</dbReference>
<dbReference type="GeneID" id="39875789"/>
<reference evidence="2 3" key="1">
    <citation type="journal article" date="2017" name="BMC Genomics">
        <title>Whole-genome assembly of Babesia ovata and comparative genomics between closely related pathogens.</title>
        <authorList>
            <person name="Yamagishi J."/>
            <person name="Asada M."/>
            <person name="Hakimi H."/>
            <person name="Tanaka T.Q."/>
            <person name="Sugimoto C."/>
            <person name="Kawazu S."/>
        </authorList>
    </citation>
    <scope>NUCLEOTIDE SEQUENCE [LARGE SCALE GENOMIC DNA]</scope>
    <source>
        <strain evidence="2 3">Miyake</strain>
    </source>
</reference>
<evidence type="ECO:0000313" key="2">
    <source>
        <dbReference type="EMBL" id="GBE62019.1"/>
    </source>
</evidence>
<sequence>MTISKDVLSFANTSYLMEAVQKKRLQELTQTATAEVEESLPEPVQQPRSDIEYWRRERLAAIKRMRDKSRDYLEQGHGSVETMTDEKQVINTCNSHKRVICHFYNEEFTRCKILHRHLTTLAEKHLEVKFIRMPAADAPFFTKKLEMQILPTLISVLDGSIKNVFVGFEEFKGDNISVHSLRAALLKRDAITTECCETLDEEDPSEDSE</sequence>
<dbReference type="OrthoDB" id="10257948at2759"/>
<dbReference type="RefSeq" id="XP_028868262.1">
    <property type="nucleotide sequence ID" value="XM_029012429.1"/>
</dbReference>
<dbReference type="PANTHER" id="PTHR21148">
    <property type="entry name" value="THIOREDOXIN DOMAIN-CONTAINING PROTEIN 9"/>
    <property type="match status" value="1"/>
</dbReference>
<dbReference type="Pfam" id="PF00085">
    <property type="entry name" value="Thioredoxin"/>
    <property type="match status" value="1"/>
</dbReference>
<dbReference type="InterPro" id="IPR036249">
    <property type="entry name" value="Thioredoxin-like_sf"/>
</dbReference>
<dbReference type="AlphaFoldDB" id="A0A2H6KGC9"/>
<organism evidence="2 3">
    <name type="scientific">Babesia ovata</name>
    <dbReference type="NCBI Taxonomy" id="189622"/>
    <lineage>
        <taxon>Eukaryota</taxon>
        <taxon>Sar</taxon>
        <taxon>Alveolata</taxon>
        <taxon>Apicomplexa</taxon>
        <taxon>Aconoidasida</taxon>
        <taxon>Piroplasmida</taxon>
        <taxon>Babesiidae</taxon>
        <taxon>Babesia</taxon>
    </lineage>
</organism>
<accession>A0A2H6KGC9</accession>
<dbReference type="Gene3D" id="3.40.30.10">
    <property type="entry name" value="Glutaredoxin"/>
    <property type="match status" value="1"/>
</dbReference>
<evidence type="ECO:0000313" key="3">
    <source>
        <dbReference type="Proteomes" id="UP000236319"/>
    </source>
</evidence>
<name>A0A2H6KGC9_9APIC</name>
<dbReference type="EMBL" id="BDSA01000004">
    <property type="protein sequence ID" value="GBE62019.1"/>
    <property type="molecule type" value="Genomic_DNA"/>
</dbReference>
<dbReference type="InterPro" id="IPR013766">
    <property type="entry name" value="Thioredoxin_domain"/>
</dbReference>
<comment type="caution">
    <text evidence="2">The sequence shown here is derived from an EMBL/GenBank/DDBJ whole genome shotgun (WGS) entry which is preliminary data.</text>
</comment>
<proteinExistence type="predicted"/>
<feature type="domain" description="Thioredoxin" evidence="1">
    <location>
        <begin position="92"/>
        <end position="168"/>
    </location>
</feature>
<dbReference type="VEuPathDB" id="PiroplasmaDB:BOVATA_035120"/>
<evidence type="ECO:0000259" key="1">
    <source>
        <dbReference type="Pfam" id="PF00085"/>
    </source>
</evidence>
<keyword evidence="3" id="KW-1185">Reference proteome</keyword>
<gene>
    <name evidence="2" type="ORF">BOVATA_035120</name>
</gene>
<protein>
    <submittedName>
        <fullName evidence="2">Thioredoxin domain-containing 9-like protein</fullName>
    </submittedName>
</protein>
<dbReference type="SUPFAM" id="SSF52833">
    <property type="entry name" value="Thioredoxin-like"/>
    <property type="match status" value="1"/>
</dbReference>